<comment type="caution">
    <text evidence="1">The sequence shown here is derived from an EMBL/GenBank/DDBJ whole genome shotgun (WGS) entry which is preliminary data.</text>
</comment>
<reference evidence="1 2" key="1">
    <citation type="submission" date="2021-12" db="EMBL/GenBank/DDBJ databases">
        <title>Siccirubricoccus leaddurans sp. nov., a high concentration Zn2+ tolerance bacterium.</title>
        <authorList>
            <person name="Cao Y."/>
        </authorList>
    </citation>
    <scope>NUCLEOTIDE SEQUENCE [LARGE SCALE GENOMIC DNA]</scope>
    <source>
        <strain evidence="1 2">KC 17139</strain>
    </source>
</reference>
<evidence type="ECO:0000313" key="1">
    <source>
        <dbReference type="EMBL" id="MCO6415499.1"/>
    </source>
</evidence>
<dbReference type="RefSeq" id="WP_252952097.1">
    <property type="nucleotide sequence ID" value="NZ_JAFIRR010000028.1"/>
</dbReference>
<organism evidence="1 2">
    <name type="scientific">Siccirubricoccus soli</name>
    <dbReference type="NCBI Taxonomy" id="2899147"/>
    <lineage>
        <taxon>Bacteria</taxon>
        <taxon>Pseudomonadati</taxon>
        <taxon>Pseudomonadota</taxon>
        <taxon>Alphaproteobacteria</taxon>
        <taxon>Acetobacterales</taxon>
        <taxon>Roseomonadaceae</taxon>
        <taxon>Siccirubricoccus</taxon>
    </lineage>
</organism>
<dbReference type="EMBL" id="JAFIRR010000028">
    <property type="protein sequence ID" value="MCO6415499.1"/>
    <property type="molecule type" value="Genomic_DNA"/>
</dbReference>
<protein>
    <recommendedName>
        <fullName evidence="3">Sel1 repeat family protein</fullName>
    </recommendedName>
</protein>
<keyword evidence="2" id="KW-1185">Reference proteome</keyword>
<accession>A0ABT1D2P2</accession>
<sequence>MDAASLRRSAAVDAAPPPGLSPALQALWWDAKGDWHAAHQAAQAGEDADSAWVHALLHRREGDLANADYWYRRAGRCRPAEPLEAEWATIAAALLGG</sequence>
<name>A0ABT1D2P2_9PROT</name>
<dbReference type="Proteomes" id="UP001523392">
    <property type="component" value="Unassembled WGS sequence"/>
</dbReference>
<proteinExistence type="predicted"/>
<evidence type="ECO:0000313" key="2">
    <source>
        <dbReference type="Proteomes" id="UP001523392"/>
    </source>
</evidence>
<evidence type="ECO:0008006" key="3">
    <source>
        <dbReference type="Google" id="ProtNLM"/>
    </source>
</evidence>
<gene>
    <name evidence="1" type="ORF">JYK14_04815</name>
</gene>